<organism evidence="1">
    <name type="scientific">Anguilla anguilla</name>
    <name type="common">European freshwater eel</name>
    <name type="synonym">Muraena anguilla</name>
    <dbReference type="NCBI Taxonomy" id="7936"/>
    <lineage>
        <taxon>Eukaryota</taxon>
        <taxon>Metazoa</taxon>
        <taxon>Chordata</taxon>
        <taxon>Craniata</taxon>
        <taxon>Vertebrata</taxon>
        <taxon>Euteleostomi</taxon>
        <taxon>Actinopterygii</taxon>
        <taxon>Neopterygii</taxon>
        <taxon>Teleostei</taxon>
        <taxon>Anguilliformes</taxon>
        <taxon>Anguillidae</taxon>
        <taxon>Anguilla</taxon>
    </lineage>
</organism>
<protein>
    <submittedName>
        <fullName evidence="1">Uncharacterized protein</fullName>
    </submittedName>
</protein>
<name>A0A0E9SBA1_ANGAN</name>
<proteinExistence type="predicted"/>
<sequence length="57" mass="6479">MCFPIGHLVFASQCNFSERKFTANTITLLVAHCRIEENTIANYFAQTCQHSNVRKCA</sequence>
<dbReference type="AlphaFoldDB" id="A0A0E9SBA1"/>
<dbReference type="EMBL" id="GBXM01069888">
    <property type="protein sequence ID" value="JAH38689.1"/>
    <property type="molecule type" value="Transcribed_RNA"/>
</dbReference>
<accession>A0A0E9SBA1</accession>
<reference evidence="1" key="1">
    <citation type="submission" date="2014-11" db="EMBL/GenBank/DDBJ databases">
        <authorList>
            <person name="Amaro Gonzalez C."/>
        </authorList>
    </citation>
    <scope>NUCLEOTIDE SEQUENCE</scope>
</reference>
<evidence type="ECO:0000313" key="1">
    <source>
        <dbReference type="EMBL" id="JAH38689.1"/>
    </source>
</evidence>
<reference evidence="1" key="2">
    <citation type="journal article" date="2015" name="Fish Shellfish Immunol.">
        <title>Early steps in the European eel (Anguilla anguilla)-Vibrio vulnificus interaction in the gills: Role of the RtxA13 toxin.</title>
        <authorList>
            <person name="Callol A."/>
            <person name="Pajuelo D."/>
            <person name="Ebbesson L."/>
            <person name="Teles M."/>
            <person name="MacKenzie S."/>
            <person name="Amaro C."/>
        </authorList>
    </citation>
    <scope>NUCLEOTIDE SEQUENCE</scope>
</reference>